<dbReference type="Proteomes" id="UP000486602">
    <property type="component" value="Unassembled WGS sequence"/>
</dbReference>
<evidence type="ECO:0000313" key="4">
    <source>
        <dbReference type="Proteomes" id="UP000486602"/>
    </source>
</evidence>
<proteinExistence type="predicted"/>
<keyword evidence="2" id="KW-0732">Signal</keyword>
<sequence length="135" mass="14560">MKTSKTRIANGFGLLFLSISICAFTACKKDDDNGDPKPKPTVNIEGQYTGVGTDADDSPFLNGNVKLESISTNRLRVSGVGSTPITTFEVNVEYLQNQVVTIDGESSVVEIDISTTPYQLSFEGLNDETFSGIKQ</sequence>
<dbReference type="PROSITE" id="PS51257">
    <property type="entry name" value="PROKAR_LIPOPROTEIN"/>
    <property type="match status" value="1"/>
</dbReference>
<comment type="caution">
    <text evidence="3">The sequence shown here is derived from an EMBL/GenBank/DDBJ whole genome shotgun (WGS) entry which is preliminary data.</text>
</comment>
<name>A0A7K3WQW0_9FLAO</name>
<evidence type="ECO:0000313" key="3">
    <source>
        <dbReference type="EMBL" id="NEN23844.1"/>
    </source>
</evidence>
<dbReference type="EMBL" id="JAAGVY010000016">
    <property type="protein sequence ID" value="NEN23844.1"/>
    <property type="molecule type" value="Genomic_DNA"/>
</dbReference>
<feature type="region of interest" description="Disordered" evidence="1">
    <location>
        <begin position="30"/>
        <end position="55"/>
    </location>
</feature>
<reference evidence="3 4" key="1">
    <citation type="submission" date="2020-02" db="EMBL/GenBank/DDBJ databases">
        <title>Out from the shadows clarifying the taxonomy of the family Cryomorphaceae and related taxa by utilizing the GTDB taxonomic framework.</title>
        <authorList>
            <person name="Bowman J.P."/>
        </authorList>
    </citation>
    <scope>NUCLEOTIDE SEQUENCE [LARGE SCALE GENOMIC DNA]</scope>
    <source>
        <strain evidence="3 4">QSSC 1-22</strain>
    </source>
</reference>
<dbReference type="AlphaFoldDB" id="A0A7K3WQW0"/>
<feature type="signal peptide" evidence="2">
    <location>
        <begin position="1"/>
        <end position="25"/>
    </location>
</feature>
<evidence type="ECO:0000256" key="2">
    <source>
        <dbReference type="SAM" id="SignalP"/>
    </source>
</evidence>
<feature type="chain" id="PRO_5029520234" description="Lipocalin-like domain-containing protein" evidence="2">
    <location>
        <begin position="26"/>
        <end position="135"/>
    </location>
</feature>
<organism evidence="3 4">
    <name type="scientific">Cryomorpha ignava</name>
    <dbReference type="NCBI Taxonomy" id="101383"/>
    <lineage>
        <taxon>Bacteria</taxon>
        <taxon>Pseudomonadati</taxon>
        <taxon>Bacteroidota</taxon>
        <taxon>Flavobacteriia</taxon>
        <taxon>Flavobacteriales</taxon>
        <taxon>Cryomorphaceae</taxon>
        <taxon>Cryomorpha</taxon>
    </lineage>
</organism>
<evidence type="ECO:0000256" key="1">
    <source>
        <dbReference type="SAM" id="MobiDB-lite"/>
    </source>
</evidence>
<accession>A0A7K3WQW0</accession>
<keyword evidence="4" id="KW-1185">Reference proteome</keyword>
<protein>
    <recommendedName>
        <fullName evidence="5">Lipocalin-like domain-containing protein</fullName>
    </recommendedName>
</protein>
<evidence type="ECO:0008006" key="5">
    <source>
        <dbReference type="Google" id="ProtNLM"/>
    </source>
</evidence>
<gene>
    <name evidence="3" type="ORF">G3O08_10055</name>
</gene>
<dbReference type="RefSeq" id="WP_163285238.1">
    <property type="nucleotide sequence ID" value="NZ_JAAGVY010000016.1"/>
</dbReference>